<dbReference type="GO" id="GO:0008608">
    <property type="term" value="P:attachment of spindle microtubules to kinetochore"/>
    <property type="evidence" value="ECO:0007669"/>
    <property type="project" value="TreeGrafter"/>
</dbReference>
<gene>
    <name evidence="3" type="ORF">FQA47_024412</name>
</gene>
<evidence type="ECO:0000256" key="2">
    <source>
        <dbReference type="SAM" id="MobiDB-lite"/>
    </source>
</evidence>
<comment type="caution">
    <text evidence="3">The sequence shown here is derived from an EMBL/GenBank/DDBJ whole genome shotgun (WGS) entry which is preliminary data.</text>
</comment>
<proteinExistence type="predicted"/>
<accession>A0A834BQX1</accession>
<dbReference type="PRINTS" id="PR02051">
    <property type="entry name" value="PROTEINF175"/>
</dbReference>
<keyword evidence="1" id="KW-0175">Coiled coil</keyword>
<reference evidence="3" key="1">
    <citation type="journal article" name="BMC Genomics">
        <title>Long-read sequencing and de novo genome assembly of marine medaka (Oryzias melastigma).</title>
        <authorList>
            <person name="Liang P."/>
            <person name="Saqib H.S.A."/>
            <person name="Ni X."/>
            <person name="Shen Y."/>
        </authorList>
    </citation>
    <scope>NUCLEOTIDE SEQUENCE</scope>
    <source>
        <strain evidence="3">Bigg-433</strain>
    </source>
</reference>
<dbReference type="GO" id="GO:0005634">
    <property type="term" value="C:nucleus"/>
    <property type="evidence" value="ECO:0007669"/>
    <property type="project" value="TreeGrafter"/>
</dbReference>
<evidence type="ECO:0000256" key="1">
    <source>
        <dbReference type="SAM" id="Coils"/>
    </source>
</evidence>
<organism evidence="3 4">
    <name type="scientific">Oryzias melastigma</name>
    <name type="common">Marine medaka</name>
    <dbReference type="NCBI Taxonomy" id="30732"/>
    <lineage>
        <taxon>Eukaryota</taxon>
        <taxon>Metazoa</taxon>
        <taxon>Chordata</taxon>
        <taxon>Craniata</taxon>
        <taxon>Vertebrata</taxon>
        <taxon>Euteleostomi</taxon>
        <taxon>Actinopterygii</taxon>
        <taxon>Neopterygii</taxon>
        <taxon>Teleostei</taxon>
        <taxon>Neoteleostei</taxon>
        <taxon>Acanthomorphata</taxon>
        <taxon>Ovalentaria</taxon>
        <taxon>Atherinomorphae</taxon>
        <taxon>Beloniformes</taxon>
        <taxon>Adrianichthyidae</taxon>
        <taxon>Oryziinae</taxon>
        <taxon>Oryzias</taxon>
    </lineage>
</organism>
<dbReference type="Proteomes" id="UP000646548">
    <property type="component" value="Unassembled WGS sequence"/>
</dbReference>
<dbReference type="GO" id="GO:0008017">
    <property type="term" value="F:microtubule binding"/>
    <property type="evidence" value="ECO:0007669"/>
    <property type="project" value="TreeGrafter"/>
</dbReference>
<evidence type="ECO:0000313" key="3">
    <source>
        <dbReference type="EMBL" id="KAF6714603.1"/>
    </source>
</evidence>
<dbReference type="PANTHER" id="PTHR31728:SF2">
    <property type="entry name" value="BRCA1-A COMPLEX SUBUNIT ABRAXAS 1"/>
    <property type="match status" value="1"/>
</dbReference>
<dbReference type="GO" id="GO:0031593">
    <property type="term" value="F:polyubiquitin modification-dependent protein binding"/>
    <property type="evidence" value="ECO:0007669"/>
    <property type="project" value="TreeGrafter"/>
</dbReference>
<feature type="region of interest" description="Disordered" evidence="2">
    <location>
        <begin position="314"/>
        <end position="357"/>
    </location>
</feature>
<dbReference type="GO" id="GO:0090307">
    <property type="term" value="P:mitotic spindle assembly"/>
    <property type="evidence" value="ECO:0007669"/>
    <property type="project" value="TreeGrafter"/>
</dbReference>
<dbReference type="Pfam" id="PF21125">
    <property type="entry name" value="MPN_2A_DUB_like"/>
    <property type="match status" value="1"/>
</dbReference>
<name>A0A834BQX1_ORYME</name>
<dbReference type="InterPro" id="IPR023239">
    <property type="entry name" value="BRISC_Abraxas1"/>
</dbReference>
<dbReference type="PANTHER" id="PTHR31728">
    <property type="entry name" value="ABRAXAS FAMILY MEMBER"/>
    <property type="match status" value="1"/>
</dbReference>
<dbReference type="GO" id="GO:0070536">
    <property type="term" value="P:protein K63-linked deubiquitination"/>
    <property type="evidence" value="ECO:0007669"/>
    <property type="project" value="TreeGrafter"/>
</dbReference>
<dbReference type="PRINTS" id="PR02052">
    <property type="entry name" value="ABRAXAS"/>
</dbReference>
<dbReference type="InterPro" id="IPR023238">
    <property type="entry name" value="FAM175"/>
</dbReference>
<dbReference type="EMBL" id="WKFB01001214">
    <property type="protein sequence ID" value="KAF6714603.1"/>
    <property type="molecule type" value="Genomic_DNA"/>
</dbReference>
<sequence length="357" mass="39984">MSEPAVRVSGIVLASLMFQHANSDSDVEGLVLGESRFEEQVTISDSQSDRVHIQETYNVQKHVACRRLDTLYSGSGEVNMEVLQEMLADGGPAGHDGGRLAPPQDGVIGWYRQRRNSEQQMSFREKVVHENLRRALANPHMIFMLLTPSRAVLTGSTHRTEYAAFICRDRRFVNIPVLVNNLGLLEQQGYWRGAAPCSATGYIITMKKHRSKFFCSSGLLREVSEVNSMNESLQAELKKACGCVEESERQLEALQTEVSALRRRLEEKQPPEPVDAAQAEPRNNGALLSAVRALLGCSPMFLTQTLTLQAFPVPEEDASPETQVKEEQPPLPELSDTTSRKRPRETAARERKRKRSR</sequence>
<feature type="coiled-coil region" evidence="1">
    <location>
        <begin position="230"/>
        <end position="264"/>
    </location>
</feature>
<evidence type="ECO:0000313" key="4">
    <source>
        <dbReference type="Proteomes" id="UP000646548"/>
    </source>
</evidence>
<dbReference type="AlphaFoldDB" id="A0A834BQX1"/>
<protein>
    <submittedName>
        <fullName evidence="3">BRCA1-A complex subunit Abraxas</fullName>
    </submittedName>
</protein>